<evidence type="ECO:0000313" key="4">
    <source>
        <dbReference type="Proteomes" id="UP001415857"/>
    </source>
</evidence>
<feature type="transmembrane region" description="Helical" evidence="1">
    <location>
        <begin position="130"/>
        <end position="148"/>
    </location>
</feature>
<dbReference type="Proteomes" id="UP001415857">
    <property type="component" value="Unassembled WGS sequence"/>
</dbReference>
<dbReference type="EMBL" id="JBBPBK010000009">
    <property type="protein sequence ID" value="KAK9278600.1"/>
    <property type="molecule type" value="Genomic_DNA"/>
</dbReference>
<organism evidence="3 4">
    <name type="scientific">Liquidambar formosana</name>
    <name type="common">Formosan gum</name>
    <dbReference type="NCBI Taxonomy" id="63359"/>
    <lineage>
        <taxon>Eukaryota</taxon>
        <taxon>Viridiplantae</taxon>
        <taxon>Streptophyta</taxon>
        <taxon>Embryophyta</taxon>
        <taxon>Tracheophyta</taxon>
        <taxon>Spermatophyta</taxon>
        <taxon>Magnoliopsida</taxon>
        <taxon>eudicotyledons</taxon>
        <taxon>Gunneridae</taxon>
        <taxon>Pentapetalae</taxon>
        <taxon>Saxifragales</taxon>
        <taxon>Altingiaceae</taxon>
        <taxon>Liquidambar</taxon>
    </lineage>
</organism>
<comment type="caution">
    <text evidence="3">The sequence shown here is derived from an EMBL/GenBank/DDBJ whole genome shotgun (WGS) entry which is preliminary data.</text>
</comment>
<name>A0AAP0RKH7_LIQFO</name>
<proteinExistence type="predicted"/>
<feature type="chain" id="PRO_5043010930" evidence="2">
    <location>
        <begin position="26"/>
        <end position="174"/>
    </location>
</feature>
<keyword evidence="1" id="KW-0472">Membrane</keyword>
<evidence type="ECO:0000313" key="3">
    <source>
        <dbReference type="EMBL" id="KAK9278600.1"/>
    </source>
</evidence>
<dbReference type="PANTHER" id="PTHR34741">
    <property type="entry name" value="IMAP FAMILY MEMBER 1, PUTATIVE-RELATED"/>
    <property type="match status" value="1"/>
</dbReference>
<keyword evidence="4" id="KW-1185">Reference proteome</keyword>
<evidence type="ECO:0000256" key="1">
    <source>
        <dbReference type="SAM" id="Phobius"/>
    </source>
</evidence>
<dbReference type="PANTHER" id="PTHR34741:SF2">
    <property type="entry name" value="VESICLE TRANSPORT PROTEIN"/>
    <property type="match status" value="1"/>
</dbReference>
<keyword evidence="2" id="KW-0732">Signal</keyword>
<feature type="transmembrane region" description="Helical" evidence="1">
    <location>
        <begin position="154"/>
        <end position="173"/>
    </location>
</feature>
<reference evidence="3 4" key="1">
    <citation type="journal article" date="2024" name="Plant J.">
        <title>Genome sequences and population genomics reveal climatic adaptation and genomic divergence between two closely related sweetgum species.</title>
        <authorList>
            <person name="Xu W.Q."/>
            <person name="Ren C.Q."/>
            <person name="Zhang X.Y."/>
            <person name="Comes H.P."/>
            <person name="Liu X.H."/>
            <person name="Li Y.G."/>
            <person name="Kettle C.J."/>
            <person name="Jalonen R."/>
            <person name="Gaisberger H."/>
            <person name="Ma Y.Z."/>
            <person name="Qiu Y.X."/>
        </authorList>
    </citation>
    <scope>NUCLEOTIDE SEQUENCE [LARGE SCALE GENOMIC DNA]</scope>
    <source>
        <strain evidence="3">Hangzhou</strain>
    </source>
</reference>
<feature type="signal peptide" evidence="2">
    <location>
        <begin position="1"/>
        <end position="25"/>
    </location>
</feature>
<accession>A0AAP0RKH7</accession>
<keyword evidence="1" id="KW-1133">Transmembrane helix</keyword>
<protein>
    <submittedName>
        <fullName evidence="3">Uncharacterized protein</fullName>
    </submittedName>
</protein>
<keyword evidence="1" id="KW-0812">Transmembrane</keyword>
<sequence>MEIAYRFKALVVSIVNLMFQLWSISDPPTAAPPRPPSSPPSPALDLEAQVATSVHAQAQQNPNWLKIVLAFCFSSAIEIALQSVQSQYSHAQLPQTFHLLSLAILFSFASLFVAKFITSKSPVAARVLEQVGVFFAATAFFLAVTIPLPQSLKWIAWAVYAVCVLTILICHRLI</sequence>
<evidence type="ECO:0000256" key="2">
    <source>
        <dbReference type="SAM" id="SignalP"/>
    </source>
</evidence>
<dbReference type="AlphaFoldDB" id="A0AAP0RKH7"/>
<feature type="transmembrane region" description="Helical" evidence="1">
    <location>
        <begin position="97"/>
        <end position="118"/>
    </location>
</feature>
<gene>
    <name evidence="3" type="ORF">L1049_028173</name>
</gene>